<evidence type="ECO:0000256" key="4">
    <source>
        <dbReference type="ARBA" id="ARBA00007637"/>
    </source>
</evidence>
<dbReference type="UniPathway" id="UPA00214"/>
<evidence type="ECO:0000256" key="8">
    <source>
        <dbReference type="ARBA" id="ARBA00023144"/>
    </source>
</evidence>
<evidence type="ECO:0000256" key="6">
    <source>
        <dbReference type="ARBA" id="ARBA00018569"/>
    </source>
</evidence>
<reference evidence="12 13" key="1">
    <citation type="journal article" date="2019" name="Syst. Appl. Microbiol.">
        <title>New species of pathogenic Pseudomonas isolated from citrus in Tunisia: Proposal of Pseudomonas kairouanensis sp. nov. and Pseudomonas nabeulensis sp. nov.</title>
        <authorList>
            <person name="Oueslati M."/>
            <person name="Mulet M."/>
            <person name="Gomila M."/>
            <person name="Berge O."/>
            <person name="Hajlaoui M.R."/>
            <person name="Lalucat J."/>
            <person name="Sadfi-Zouaoui N."/>
            <person name="Garcia-Valdes E."/>
        </authorList>
    </citation>
    <scope>NUCLEOTIDE SEQUENCE [LARGE SCALE GENOMIC DNA]</scope>
    <source>
        <strain evidence="12 13">E10B</strain>
    </source>
</reference>
<evidence type="ECO:0000259" key="11">
    <source>
        <dbReference type="Pfam" id="PF01370"/>
    </source>
</evidence>
<comment type="catalytic activity">
    <reaction evidence="1 10">
        <text>UDP-alpha-D-glucose = UDP-alpha-D-galactose</text>
        <dbReference type="Rhea" id="RHEA:22168"/>
        <dbReference type="ChEBI" id="CHEBI:58885"/>
        <dbReference type="ChEBI" id="CHEBI:66914"/>
        <dbReference type="EC" id="5.1.3.2"/>
    </reaction>
</comment>
<evidence type="ECO:0000313" key="13">
    <source>
        <dbReference type="Proteomes" id="UP000297734"/>
    </source>
</evidence>
<comment type="cofactor">
    <cofactor evidence="2 10">
        <name>NAD(+)</name>
        <dbReference type="ChEBI" id="CHEBI:57540"/>
    </cofactor>
</comment>
<dbReference type="PANTHER" id="PTHR43725:SF47">
    <property type="entry name" value="UDP-GLUCOSE 4-EPIMERASE"/>
    <property type="match status" value="1"/>
</dbReference>
<evidence type="ECO:0000313" key="12">
    <source>
        <dbReference type="EMBL" id="TFY94583.1"/>
    </source>
</evidence>
<dbReference type="NCBIfam" id="NF007956">
    <property type="entry name" value="PRK10675.1"/>
    <property type="match status" value="1"/>
</dbReference>
<dbReference type="Gene3D" id="3.40.50.720">
    <property type="entry name" value="NAD(P)-binding Rossmann-like Domain"/>
    <property type="match status" value="1"/>
</dbReference>
<keyword evidence="10" id="KW-0119">Carbohydrate metabolism</keyword>
<dbReference type="EC" id="5.1.3.2" evidence="5 10"/>
<gene>
    <name evidence="12" type="primary">galE</name>
    <name evidence="12" type="ORF">DYL61_07710</name>
</gene>
<sequence>MKILVTGGAGYIGSHTTLALLEAGLDVVVLDNLCNSSPVSLSRVEELAARALTFVEGDINDRALLDRVFADHSIDAVMHFAGLKAVGESVAEPLLYYRNNVAGTLTLCEAMAVANVFKLVFSSSATVYGEPGEMPLHEQLPTGSATNPYGQSKVMVERCLSDLGAADPRWSIALLRYFNPIGAHSSGLIGENPNGLPNNLLPYISQVAAGKLAELAVYGNDYQTVDGTGVRDYIHVVDLADGHLKALHAIEAATGVAVWNLGTGVGYSVLQIIEAFEKASGCKIPYRLAARRPGDTAECWADSGKANRELGWQATRGLADMMTDTWRWTRQNPTGYP</sequence>
<dbReference type="Proteomes" id="UP000297734">
    <property type="component" value="Unassembled WGS sequence"/>
</dbReference>
<dbReference type="CDD" id="cd05247">
    <property type="entry name" value="UDP_G4E_1_SDR_e"/>
    <property type="match status" value="1"/>
</dbReference>
<evidence type="ECO:0000256" key="1">
    <source>
        <dbReference type="ARBA" id="ARBA00000083"/>
    </source>
</evidence>
<evidence type="ECO:0000256" key="3">
    <source>
        <dbReference type="ARBA" id="ARBA00004947"/>
    </source>
</evidence>
<dbReference type="RefSeq" id="WP_095014217.1">
    <property type="nucleotide sequence ID" value="NZ_QUZT01000010.1"/>
</dbReference>
<dbReference type="GO" id="GO:0006012">
    <property type="term" value="P:galactose metabolic process"/>
    <property type="evidence" value="ECO:0007669"/>
    <property type="project" value="UniProtKB-UniPathway"/>
</dbReference>
<dbReference type="Gene3D" id="3.90.25.10">
    <property type="entry name" value="UDP-galactose 4-epimerase, domain 1"/>
    <property type="match status" value="1"/>
</dbReference>
<dbReference type="SUPFAM" id="SSF51735">
    <property type="entry name" value="NAD(P)-binding Rossmann-fold domains"/>
    <property type="match status" value="1"/>
</dbReference>
<evidence type="ECO:0000256" key="10">
    <source>
        <dbReference type="RuleBase" id="RU366046"/>
    </source>
</evidence>
<evidence type="ECO:0000256" key="5">
    <source>
        <dbReference type="ARBA" id="ARBA00013189"/>
    </source>
</evidence>
<comment type="subunit">
    <text evidence="10">Homodimer.</text>
</comment>
<dbReference type="GO" id="GO:0005829">
    <property type="term" value="C:cytosol"/>
    <property type="evidence" value="ECO:0007669"/>
    <property type="project" value="TreeGrafter"/>
</dbReference>
<dbReference type="PANTHER" id="PTHR43725">
    <property type="entry name" value="UDP-GLUCOSE 4-EPIMERASE"/>
    <property type="match status" value="1"/>
</dbReference>
<feature type="domain" description="NAD-dependent epimerase/dehydratase" evidence="11">
    <location>
        <begin position="3"/>
        <end position="262"/>
    </location>
</feature>
<dbReference type="Pfam" id="PF01370">
    <property type="entry name" value="Epimerase"/>
    <property type="match status" value="1"/>
</dbReference>
<dbReference type="GO" id="GO:0003978">
    <property type="term" value="F:UDP-glucose 4-epimerase activity"/>
    <property type="evidence" value="ECO:0007669"/>
    <property type="project" value="UniProtKB-UniRule"/>
</dbReference>
<dbReference type="InterPro" id="IPR005886">
    <property type="entry name" value="UDP_G4E"/>
</dbReference>
<evidence type="ECO:0000256" key="7">
    <source>
        <dbReference type="ARBA" id="ARBA00023027"/>
    </source>
</evidence>
<protein>
    <recommendedName>
        <fullName evidence="6 10">UDP-glucose 4-epimerase</fullName>
        <ecNumber evidence="5 10">5.1.3.2</ecNumber>
    </recommendedName>
</protein>
<keyword evidence="8" id="KW-0299">Galactose metabolism</keyword>
<proteinExistence type="inferred from homology"/>
<keyword evidence="7 10" id="KW-0520">NAD</keyword>
<evidence type="ECO:0000256" key="9">
    <source>
        <dbReference type="ARBA" id="ARBA00023235"/>
    </source>
</evidence>
<dbReference type="OrthoDB" id="9803010at2"/>
<dbReference type="InterPro" id="IPR036291">
    <property type="entry name" value="NAD(P)-bd_dom_sf"/>
</dbReference>
<comment type="pathway">
    <text evidence="3 10">Carbohydrate metabolism; galactose metabolism.</text>
</comment>
<comment type="caution">
    <text evidence="12">The sequence shown here is derived from an EMBL/GenBank/DDBJ whole genome shotgun (WGS) entry which is preliminary data.</text>
</comment>
<dbReference type="InterPro" id="IPR001509">
    <property type="entry name" value="Epimerase_deHydtase"/>
</dbReference>
<dbReference type="AlphaFoldDB" id="A0A4Z0B7Q5"/>
<keyword evidence="13" id="KW-1185">Reference proteome</keyword>
<dbReference type="EMBL" id="QUZT01000010">
    <property type="protein sequence ID" value="TFY94583.1"/>
    <property type="molecule type" value="Genomic_DNA"/>
</dbReference>
<name>A0A4Z0B7Q5_9PSED</name>
<comment type="similarity">
    <text evidence="4 10">Belongs to the NAD(P)-dependent epimerase/dehydratase family.</text>
</comment>
<dbReference type="NCBIfam" id="TIGR01179">
    <property type="entry name" value="galE"/>
    <property type="match status" value="1"/>
</dbReference>
<keyword evidence="9 10" id="KW-0413">Isomerase</keyword>
<accession>A0A4Z0B7Q5</accession>
<organism evidence="12 13">
    <name type="scientific">Pseudomonas nabeulensis</name>
    <dbReference type="NCBI Taxonomy" id="2293833"/>
    <lineage>
        <taxon>Bacteria</taxon>
        <taxon>Pseudomonadati</taxon>
        <taxon>Pseudomonadota</taxon>
        <taxon>Gammaproteobacteria</taxon>
        <taxon>Pseudomonadales</taxon>
        <taxon>Pseudomonadaceae</taxon>
        <taxon>Pseudomonas</taxon>
    </lineage>
</organism>
<evidence type="ECO:0000256" key="2">
    <source>
        <dbReference type="ARBA" id="ARBA00001911"/>
    </source>
</evidence>